<reference evidence="1" key="1">
    <citation type="journal article" date="2020" name="Stud. Mycol.">
        <title>101 Dothideomycetes genomes: a test case for predicting lifestyles and emergence of pathogens.</title>
        <authorList>
            <person name="Haridas S."/>
            <person name="Albert R."/>
            <person name="Binder M."/>
            <person name="Bloem J."/>
            <person name="Labutti K."/>
            <person name="Salamov A."/>
            <person name="Andreopoulos B."/>
            <person name="Baker S."/>
            <person name="Barry K."/>
            <person name="Bills G."/>
            <person name="Bluhm B."/>
            <person name="Cannon C."/>
            <person name="Castanera R."/>
            <person name="Culley D."/>
            <person name="Daum C."/>
            <person name="Ezra D."/>
            <person name="Gonzalez J."/>
            <person name="Henrissat B."/>
            <person name="Kuo A."/>
            <person name="Liang C."/>
            <person name="Lipzen A."/>
            <person name="Lutzoni F."/>
            <person name="Magnuson J."/>
            <person name="Mondo S."/>
            <person name="Nolan M."/>
            <person name="Ohm R."/>
            <person name="Pangilinan J."/>
            <person name="Park H.-J."/>
            <person name="Ramirez L."/>
            <person name="Alfaro M."/>
            <person name="Sun H."/>
            <person name="Tritt A."/>
            <person name="Yoshinaga Y."/>
            <person name="Zwiers L.-H."/>
            <person name="Turgeon B."/>
            <person name="Goodwin S."/>
            <person name="Spatafora J."/>
            <person name="Crous P."/>
            <person name="Grigoriev I."/>
        </authorList>
    </citation>
    <scope>NUCLEOTIDE SEQUENCE</scope>
    <source>
        <strain evidence="1">ATCC 200398</strain>
    </source>
</reference>
<protein>
    <submittedName>
        <fullName evidence="1">Uncharacterized protein</fullName>
    </submittedName>
</protein>
<evidence type="ECO:0000313" key="1">
    <source>
        <dbReference type="EMBL" id="KAF2470402.1"/>
    </source>
</evidence>
<proteinExistence type="predicted"/>
<accession>A0ACB6QU72</accession>
<evidence type="ECO:0000313" key="2">
    <source>
        <dbReference type="Proteomes" id="UP000799755"/>
    </source>
</evidence>
<comment type="caution">
    <text evidence="1">The sequence shown here is derived from an EMBL/GenBank/DDBJ whole genome shotgun (WGS) entry which is preliminary data.</text>
</comment>
<dbReference type="Proteomes" id="UP000799755">
    <property type="component" value="Unassembled WGS sequence"/>
</dbReference>
<dbReference type="EMBL" id="MU003508">
    <property type="protein sequence ID" value="KAF2470402.1"/>
    <property type="molecule type" value="Genomic_DNA"/>
</dbReference>
<keyword evidence="2" id="KW-1185">Reference proteome</keyword>
<name>A0ACB6QU72_9PLEO</name>
<sequence>MAWHIILPSFICILPKYAYEERERRRSSGCVVFLLVELWPGRESRIECLLSSLAGVTALLRECLKVVSLGLHQYVLPMVKLGFQVNEVDTKGFSGISKEGQGSEFAPRLLCMQLVCLPMAAGFVVLNFSSLPFFCDSVKMGFDILRWRKIRSSSPDIRQDRGGSSGRNSNLKERGSNHSKGTGTKAYTRTTAIEMGASSLSFSEYPSNTSSKDPNSDPQSIHHFSHYLCPLQGYNISITNQRTTISRKSRNCIERSLSRIGVIPLIIAVLMLWRLSKKESQDHASEAVQANGASGGERQNKVEDVNHHAPQEYIQISLVYELYNESQAQGLLSANARTSVEIESYPFERLLRDHYRISEIQSYDYPSFFQSRVLVSDNLTTFFHSVFLCLSGIDLCRFYPTSKFHGRQLNIARAYPLLATYLNDCVRSLNPKSRTKKEEVLLQSIRALSRNNMFSSPVLADPNRTHPAQKAPGSAAAKRTPGSCSSPLLSFQIPFILLGKKTDVPKDIYNDAERETKPLGALHHMLRLSCPGVSIALWACEPRVEPEERLPHLPIKIGEEEVLQARRYTEWLKRQKEGWSRVEAAGGWVVRRAEETKKDIGPWHVGHWREGDGYLTEDEIRELEDGVFCFPVILQHVGVPVVNSVWRIEVEGELKKILETLEKYFNQHIEDFPFRIVVNEKCRLKIAVSTSEEQAGDQERWGLDMVVKLMLALTAWEKELVTTDTMTGVLEYWYLSRVLENRSVRDLRTFERNIRRSLLGKNRPFERAKERWFGNTEYDDDISKWKELWTVIDELREEEGGNSKLERLLKDMENSEKSGEYRLAVSFGVRQPSQRLISEKSEGGTTPHSKPNYLALESEGFDRESSLPLIIFQNHRSTLDYNELIAHLDLVSALIRFVQWTPYDVIRQAAKNFRAHLSALKEPTANSLVDFLEVLEARQSTREFYYEFTRSYGKLSPKKEYDIAQVSALERSPFGKIVRAIEKQRKDEREYMPLFIERYTKGGGFLRVPKSKLLSAKDALTRSLTPKFGEESERLERVKTDGKRGSDSAPPFQGEDSRGDFFSLQSTETDQVVSKSASPLKGEDGVRKGSKRY</sequence>
<gene>
    <name evidence="1" type="ORF">BDR25DRAFT_355511</name>
</gene>
<organism evidence="1 2">
    <name type="scientific">Lindgomyces ingoldianus</name>
    <dbReference type="NCBI Taxonomy" id="673940"/>
    <lineage>
        <taxon>Eukaryota</taxon>
        <taxon>Fungi</taxon>
        <taxon>Dikarya</taxon>
        <taxon>Ascomycota</taxon>
        <taxon>Pezizomycotina</taxon>
        <taxon>Dothideomycetes</taxon>
        <taxon>Pleosporomycetidae</taxon>
        <taxon>Pleosporales</taxon>
        <taxon>Lindgomycetaceae</taxon>
        <taxon>Lindgomyces</taxon>
    </lineage>
</organism>